<dbReference type="GO" id="GO:0008137">
    <property type="term" value="F:NADH dehydrogenase (ubiquinone) activity"/>
    <property type="evidence" value="ECO:0007669"/>
    <property type="project" value="InterPro"/>
</dbReference>
<protein>
    <submittedName>
        <fullName evidence="5">NADH dehydrogenase subunit 9</fullName>
    </submittedName>
</protein>
<dbReference type="AlphaFoldDB" id="A0A650AR73"/>
<geneLocation type="mitochondrion" evidence="5"/>
<dbReference type="GO" id="GO:0016651">
    <property type="term" value="F:oxidoreductase activity, acting on NAD(P)H"/>
    <property type="evidence" value="ECO:0007669"/>
    <property type="project" value="InterPro"/>
</dbReference>
<gene>
    <name evidence="5" type="primary">nad9</name>
</gene>
<keyword evidence="3" id="KW-0520">NAD</keyword>
<keyword evidence="3" id="KW-1278">Translocase</keyword>
<keyword evidence="5" id="KW-0496">Mitochondrion</keyword>
<dbReference type="NCBIfam" id="TIGR01961">
    <property type="entry name" value="NuoC_fam"/>
    <property type="match status" value="1"/>
</dbReference>
<dbReference type="InterPro" id="IPR010218">
    <property type="entry name" value="NADH_DH_suC"/>
</dbReference>
<dbReference type="PROSITE" id="PS00542">
    <property type="entry name" value="COMPLEX1_30K"/>
    <property type="match status" value="1"/>
</dbReference>
<organism evidence="5">
    <name type="scientific">Tetraselmis sp. CCMP 881</name>
    <dbReference type="NCBI Taxonomy" id="1812852"/>
    <lineage>
        <taxon>Eukaryota</taxon>
        <taxon>Viridiplantae</taxon>
        <taxon>Chlorophyta</taxon>
        <taxon>core chlorophytes</taxon>
        <taxon>Chlorodendrophyceae</taxon>
        <taxon>Chlorodendrales</taxon>
        <taxon>Chlorodendraceae</taxon>
        <taxon>Tetraselmis</taxon>
    </lineage>
</organism>
<dbReference type="InterPro" id="IPR020396">
    <property type="entry name" value="NADH_UbQ_OxRdtase_CS"/>
</dbReference>
<name>A0A650AR73_9CHLO</name>
<dbReference type="Pfam" id="PF00329">
    <property type="entry name" value="Complex1_30kDa"/>
    <property type="match status" value="1"/>
</dbReference>
<keyword evidence="2 3" id="KW-0813">Transport</keyword>
<dbReference type="InterPro" id="IPR001268">
    <property type="entry name" value="NADH_UbQ_OxRdtase_30kDa_su"/>
</dbReference>
<accession>A0A650AR73</accession>
<evidence type="ECO:0000256" key="3">
    <source>
        <dbReference type="RuleBase" id="RU003456"/>
    </source>
</evidence>
<dbReference type="PANTHER" id="PTHR10884:SF14">
    <property type="entry name" value="NADH DEHYDROGENASE [UBIQUINONE] IRON-SULFUR PROTEIN 3, MITOCHONDRIAL"/>
    <property type="match status" value="1"/>
</dbReference>
<dbReference type="NCBIfam" id="NF004733">
    <property type="entry name" value="PRK06074.1-5"/>
    <property type="match status" value="1"/>
</dbReference>
<evidence type="ECO:0000313" key="5">
    <source>
        <dbReference type="EMBL" id="QGP70636.1"/>
    </source>
</evidence>
<evidence type="ECO:0000256" key="1">
    <source>
        <dbReference type="ARBA" id="ARBA00007569"/>
    </source>
</evidence>
<feature type="domain" description="NADH:ubiquinone oxidoreductase 30kDa subunit" evidence="4">
    <location>
        <begin position="24"/>
        <end position="145"/>
    </location>
</feature>
<dbReference type="InterPro" id="IPR037232">
    <property type="entry name" value="NADH_quin_OxRdtase_su_C/D-like"/>
</dbReference>
<dbReference type="PANTHER" id="PTHR10884">
    <property type="entry name" value="NADH DEHYDROGENASE UBIQUINONE IRON-SULFUR PROTEIN 3"/>
    <property type="match status" value="1"/>
</dbReference>
<evidence type="ECO:0000259" key="4">
    <source>
        <dbReference type="Pfam" id="PF00329"/>
    </source>
</evidence>
<proteinExistence type="inferred from homology"/>
<sequence>MQKLLEQVPAWILFTVKQRDETIIYVHPKNIKNLFIFLKDHMNCKVNMLVDISGADYPYRSFRFEVVYQLLSVDYNQRISVKLWTDEITPVESVTDIYSSAGWFERELWDMYGVHFLNHPDLRRILTDYGFEGHPMRKDFPLTGYSEVRYDDTQKRVIAEPIELNQEFRYFDFASPWRK</sequence>
<evidence type="ECO:0000256" key="2">
    <source>
        <dbReference type="ARBA" id="ARBA00022448"/>
    </source>
</evidence>
<dbReference type="Gene3D" id="3.30.460.80">
    <property type="entry name" value="NADH:ubiquinone oxidoreductase, 30kDa subunit"/>
    <property type="match status" value="1"/>
</dbReference>
<dbReference type="HAMAP" id="MF_01357">
    <property type="entry name" value="NDH1_NuoC"/>
    <property type="match status" value="1"/>
</dbReference>
<dbReference type="EMBL" id="MN642087">
    <property type="protein sequence ID" value="QGP70636.1"/>
    <property type="molecule type" value="Genomic_DNA"/>
</dbReference>
<dbReference type="SUPFAM" id="SSF143243">
    <property type="entry name" value="Nqo5-like"/>
    <property type="match status" value="1"/>
</dbReference>
<comment type="similarity">
    <text evidence="1 3">Belongs to the complex I 30 kDa subunit family.</text>
</comment>
<reference evidence="5" key="1">
    <citation type="submission" date="2019-11" db="EMBL/GenBank/DDBJ databases">
        <title>Complete mitogenomes of the chlorophyte green algae Scherffelia dubia and Tetraselmis sp. CCMP 881 (Chlorodendrophyceae).</title>
        <authorList>
            <person name="Turmel M."/>
            <person name="Otis C."/>
            <person name="de Cambiaire J.-C."/>
            <person name="Lemieux C."/>
        </authorList>
    </citation>
    <scope>NUCLEOTIDE SEQUENCE</scope>
</reference>